<feature type="region of interest" description="Disordered" evidence="1">
    <location>
        <begin position="56"/>
        <end position="76"/>
    </location>
</feature>
<proteinExistence type="predicted"/>
<gene>
    <name evidence="2" type="ORF">EYF80_003619</name>
</gene>
<evidence type="ECO:0000313" key="3">
    <source>
        <dbReference type="Proteomes" id="UP000314294"/>
    </source>
</evidence>
<dbReference type="AlphaFoldDB" id="A0A4Z2J9W3"/>
<sequence length="76" mass="8059">MATHYLTHLYTSAPSQRQMASQSDRLVPCHAPPPTPPCPPPPMTAAAELQLADISRTSSLGHSGRTGLQSDCSFGK</sequence>
<feature type="compositionally biased region" description="Polar residues" evidence="1">
    <location>
        <begin position="9"/>
        <end position="24"/>
    </location>
</feature>
<keyword evidence="3" id="KW-1185">Reference proteome</keyword>
<evidence type="ECO:0000313" key="2">
    <source>
        <dbReference type="EMBL" id="TNN86202.1"/>
    </source>
</evidence>
<feature type="region of interest" description="Disordered" evidence="1">
    <location>
        <begin position="1"/>
        <end position="42"/>
    </location>
</feature>
<comment type="caution">
    <text evidence="2">The sequence shown here is derived from an EMBL/GenBank/DDBJ whole genome shotgun (WGS) entry which is preliminary data.</text>
</comment>
<name>A0A4Z2J9W3_9TELE</name>
<accession>A0A4Z2J9W3</accession>
<reference evidence="2 3" key="1">
    <citation type="submission" date="2019-03" db="EMBL/GenBank/DDBJ databases">
        <title>First draft genome of Liparis tanakae, snailfish: a comprehensive survey of snailfish specific genes.</title>
        <authorList>
            <person name="Kim W."/>
            <person name="Song I."/>
            <person name="Jeong J.-H."/>
            <person name="Kim D."/>
            <person name="Kim S."/>
            <person name="Ryu S."/>
            <person name="Song J.Y."/>
            <person name="Lee S.K."/>
        </authorList>
    </citation>
    <scope>NUCLEOTIDE SEQUENCE [LARGE SCALE GENOMIC DNA]</scope>
    <source>
        <tissue evidence="2">Muscle</tissue>
    </source>
</reference>
<feature type="compositionally biased region" description="Pro residues" evidence="1">
    <location>
        <begin position="30"/>
        <end position="42"/>
    </location>
</feature>
<protein>
    <submittedName>
        <fullName evidence="2">Uncharacterized protein</fullName>
    </submittedName>
</protein>
<evidence type="ECO:0000256" key="1">
    <source>
        <dbReference type="SAM" id="MobiDB-lite"/>
    </source>
</evidence>
<dbReference type="Proteomes" id="UP000314294">
    <property type="component" value="Unassembled WGS sequence"/>
</dbReference>
<dbReference type="EMBL" id="SRLO01000017">
    <property type="protein sequence ID" value="TNN86202.1"/>
    <property type="molecule type" value="Genomic_DNA"/>
</dbReference>
<organism evidence="2 3">
    <name type="scientific">Liparis tanakae</name>
    <name type="common">Tanaka's snailfish</name>
    <dbReference type="NCBI Taxonomy" id="230148"/>
    <lineage>
        <taxon>Eukaryota</taxon>
        <taxon>Metazoa</taxon>
        <taxon>Chordata</taxon>
        <taxon>Craniata</taxon>
        <taxon>Vertebrata</taxon>
        <taxon>Euteleostomi</taxon>
        <taxon>Actinopterygii</taxon>
        <taxon>Neopterygii</taxon>
        <taxon>Teleostei</taxon>
        <taxon>Neoteleostei</taxon>
        <taxon>Acanthomorphata</taxon>
        <taxon>Eupercaria</taxon>
        <taxon>Perciformes</taxon>
        <taxon>Cottioidei</taxon>
        <taxon>Cottales</taxon>
        <taxon>Liparidae</taxon>
        <taxon>Liparis</taxon>
    </lineage>
</organism>